<keyword evidence="3" id="KW-0285">Flavoprotein</keyword>
<dbReference type="Gene3D" id="3.30.43.10">
    <property type="entry name" value="Uridine Diphospho-n-acetylenolpyruvylglucosamine Reductase, domain 2"/>
    <property type="match status" value="1"/>
</dbReference>
<dbReference type="InterPro" id="IPR050416">
    <property type="entry name" value="FAD-linked_Oxidoreductase"/>
</dbReference>
<dbReference type="Pfam" id="PF01565">
    <property type="entry name" value="FAD_binding_4"/>
    <property type="match status" value="1"/>
</dbReference>
<evidence type="ECO:0000256" key="3">
    <source>
        <dbReference type="ARBA" id="ARBA00022630"/>
    </source>
</evidence>
<dbReference type="InterPro" id="IPR036318">
    <property type="entry name" value="FAD-bd_PCMH-like_sf"/>
</dbReference>
<name>A0ABW3VMS2_9PSEU</name>
<reference evidence="8" key="1">
    <citation type="journal article" date="2019" name="Int. J. Syst. Evol. Microbiol.">
        <title>The Global Catalogue of Microorganisms (GCM) 10K type strain sequencing project: providing services to taxonomists for standard genome sequencing and annotation.</title>
        <authorList>
            <consortium name="The Broad Institute Genomics Platform"/>
            <consortium name="The Broad Institute Genome Sequencing Center for Infectious Disease"/>
            <person name="Wu L."/>
            <person name="Ma J."/>
        </authorList>
    </citation>
    <scope>NUCLEOTIDE SEQUENCE [LARGE SCALE GENOMIC DNA]</scope>
    <source>
        <strain evidence="8">CCUG 49018</strain>
    </source>
</reference>
<protein>
    <submittedName>
        <fullName evidence="7">FAD-binding oxidoreductase</fullName>
    </submittedName>
</protein>
<dbReference type="InterPro" id="IPR016169">
    <property type="entry name" value="FAD-bd_PCMH_sub2"/>
</dbReference>
<accession>A0ABW3VMS2</accession>
<keyword evidence="5" id="KW-0560">Oxidoreductase</keyword>
<gene>
    <name evidence="7" type="ORF">ACFQ34_19175</name>
</gene>
<keyword evidence="4" id="KW-0274">FAD</keyword>
<dbReference type="InterPro" id="IPR006094">
    <property type="entry name" value="Oxid_FAD_bind_N"/>
</dbReference>
<comment type="caution">
    <text evidence="7">The sequence shown here is derived from an EMBL/GenBank/DDBJ whole genome shotgun (WGS) entry which is preliminary data.</text>
</comment>
<organism evidence="7 8">
    <name type="scientific">Pseudonocardia benzenivorans</name>
    <dbReference type="NCBI Taxonomy" id="228005"/>
    <lineage>
        <taxon>Bacteria</taxon>
        <taxon>Bacillati</taxon>
        <taxon>Actinomycetota</taxon>
        <taxon>Actinomycetes</taxon>
        <taxon>Pseudonocardiales</taxon>
        <taxon>Pseudonocardiaceae</taxon>
        <taxon>Pseudonocardia</taxon>
    </lineage>
</organism>
<evidence type="ECO:0000256" key="2">
    <source>
        <dbReference type="ARBA" id="ARBA00005466"/>
    </source>
</evidence>
<evidence type="ECO:0000313" key="8">
    <source>
        <dbReference type="Proteomes" id="UP001597182"/>
    </source>
</evidence>
<proteinExistence type="inferred from homology"/>
<evidence type="ECO:0000259" key="6">
    <source>
        <dbReference type="PROSITE" id="PS51387"/>
    </source>
</evidence>
<dbReference type="PANTHER" id="PTHR42973:SF39">
    <property type="entry name" value="FAD-BINDING PCMH-TYPE DOMAIN-CONTAINING PROTEIN"/>
    <property type="match status" value="1"/>
</dbReference>
<dbReference type="PROSITE" id="PS51387">
    <property type="entry name" value="FAD_PCMH"/>
    <property type="match status" value="1"/>
</dbReference>
<feature type="domain" description="FAD-binding PCMH-type" evidence="6">
    <location>
        <begin position="50"/>
        <end position="221"/>
    </location>
</feature>
<dbReference type="PANTHER" id="PTHR42973">
    <property type="entry name" value="BINDING OXIDOREDUCTASE, PUTATIVE (AFU_ORTHOLOGUE AFUA_1G17690)-RELATED"/>
    <property type="match status" value="1"/>
</dbReference>
<dbReference type="Gene3D" id="3.40.462.20">
    <property type="match status" value="1"/>
</dbReference>
<dbReference type="RefSeq" id="WP_013675312.1">
    <property type="nucleotide sequence ID" value="NZ_BAABKS010000074.1"/>
</dbReference>
<keyword evidence="8" id="KW-1185">Reference proteome</keyword>
<evidence type="ECO:0000256" key="4">
    <source>
        <dbReference type="ARBA" id="ARBA00022827"/>
    </source>
</evidence>
<dbReference type="SUPFAM" id="SSF56176">
    <property type="entry name" value="FAD-binding/transporter-associated domain-like"/>
    <property type="match status" value="1"/>
</dbReference>
<dbReference type="InterPro" id="IPR016167">
    <property type="entry name" value="FAD-bd_PCMH_sub1"/>
</dbReference>
<dbReference type="Gene3D" id="3.30.465.10">
    <property type="match status" value="1"/>
</dbReference>
<dbReference type="Proteomes" id="UP001597182">
    <property type="component" value="Unassembled WGS sequence"/>
</dbReference>
<comment type="similarity">
    <text evidence="2">Belongs to the oxygen-dependent FAD-linked oxidoreductase family.</text>
</comment>
<dbReference type="EMBL" id="JBHTMB010000161">
    <property type="protein sequence ID" value="MFD1235414.1"/>
    <property type="molecule type" value="Genomic_DNA"/>
</dbReference>
<evidence type="ECO:0000313" key="7">
    <source>
        <dbReference type="EMBL" id="MFD1235414.1"/>
    </source>
</evidence>
<evidence type="ECO:0000256" key="1">
    <source>
        <dbReference type="ARBA" id="ARBA00001974"/>
    </source>
</evidence>
<evidence type="ECO:0000256" key="5">
    <source>
        <dbReference type="ARBA" id="ARBA00023002"/>
    </source>
</evidence>
<sequence length="480" mass="51450">MTVTLLRADGAREHLSDDVLDELDAALRGTVVLGGTDPGAPEPCPEWNAMYGDPAALTARCTGTADVVEAVRFARERGLLVGVRAGGHSVAGLSSVPDGLLIDLSGMRGVMVDPQRRLARVQGGALLGDVDRETQAFGLATPLGRVSETGVAGLTLGGGYGHLNAKYGLSCDNLVEAQVVCADGSVRTASETDDADLFWAIRGGGGNFGVVTSFTFRLHPVGPIVAFAGVMYPLEDLGTVERSWREYAAAAPDEVTTFVVTMTFPAAPGMPEIIHDRPVAIVAAVHCGPDPDEGMRVLQPLRELGTPLFDLSQPMPYAVVQASFDPFFPRGALRAYWKSQYLDELSDDAIDTLARRAADRPGPITLVNTFRLGGAVHAVDPEATAFAERTSPWMVSFDTMWSDPEQDEAAIAWGRSAWEEMTKYGNGRVFLNFTGRQDEPLQAGTDTAFGRNLRRLGRIKADLDPDNFFQMNNNIIPTPG</sequence>
<comment type="cofactor">
    <cofactor evidence="1">
        <name>FAD</name>
        <dbReference type="ChEBI" id="CHEBI:57692"/>
    </cofactor>
</comment>
<dbReference type="InterPro" id="IPR016166">
    <property type="entry name" value="FAD-bd_PCMH"/>
</dbReference>
<dbReference type="Pfam" id="PF08031">
    <property type="entry name" value="BBE"/>
    <property type="match status" value="1"/>
</dbReference>
<dbReference type="InterPro" id="IPR012951">
    <property type="entry name" value="BBE"/>
</dbReference>